<dbReference type="EMBL" id="BLVO01000013">
    <property type="protein sequence ID" value="GFM33696.1"/>
    <property type="molecule type" value="Genomic_DNA"/>
</dbReference>
<dbReference type="Gene3D" id="1.20.58.1000">
    <property type="entry name" value="Metal-sensitive repressor, helix protomer"/>
    <property type="match status" value="1"/>
</dbReference>
<gene>
    <name evidence="2" type="ORF">DSM101010T_20610</name>
</gene>
<evidence type="ECO:0000313" key="2">
    <source>
        <dbReference type="EMBL" id="GFM33696.1"/>
    </source>
</evidence>
<proteinExistence type="inferred from homology"/>
<sequence>MSESGNDSGDSANIMDRMDMEQERLRKNVLVRMRRIEGQIRGIQRMIENGEECGDILMQVRAARSALHAASKQVMKRYMVRCHLDAIQNSEDPDEPIEKMIDLLTGYLD</sequence>
<comment type="similarity">
    <text evidence="1">Belongs to the FrmR/RcnR family.</text>
</comment>
<name>A0A7J0BJ20_9BACT</name>
<comment type="caution">
    <text evidence="2">The sequence shown here is derived from an EMBL/GenBank/DDBJ whole genome shotgun (WGS) entry which is preliminary data.</text>
</comment>
<dbReference type="Pfam" id="PF02583">
    <property type="entry name" value="Trns_repr_metal"/>
    <property type="match status" value="1"/>
</dbReference>
<reference evidence="2 3" key="1">
    <citation type="submission" date="2020-05" db="EMBL/GenBank/DDBJ databases">
        <title>Draft genome sequence of Desulfovibrio sp. strain HN2T.</title>
        <authorList>
            <person name="Ueno A."/>
            <person name="Tamazawa S."/>
            <person name="Tamamura S."/>
            <person name="Murakami T."/>
            <person name="Kiyama T."/>
            <person name="Inomata H."/>
            <person name="Amano Y."/>
            <person name="Miyakawa K."/>
            <person name="Tamaki H."/>
            <person name="Naganuma T."/>
            <person name="Kaneko K."/>
        </authorList>
    </citation>
    <scope>NUCLEOTIDE SEQUENCE [LARGE SCALE GENOMIC DNA]</scope>
    <source>
        <strain evidence="2 3">HN2</strain>
    </source>
</reference>
<dbReference type="RefSeq" id="WP_243452148.1">
    <property type="nucleotide sequence ID" value="NZ_BLVO01000013.1"/>
</dbReference>
<dbReference type="Proteomes" id="UP000503840">
    <property type="component" value="Unassembled WGS sequence"/>
</dbReference>
<accession>A0A7J0BJ20</accession>
<evidence type="ECO:0000313" key="3">
    <source>
        <dbReference type="Proteomes" id="UP000503840"/>
    </source>
</evidence>
<dbReference type="InterPro" id="IPR003735">
    <property type="entry name" value="Metal_Tscrpt_repr"/>
</dbReference>
<dbReference type="PANTHER" id="PTHR33677">
    <property type="entry name" value="TRANSCRIPTIONAL REPRESSOR FRMR-RELATED"/>
    <property type="match status" value="1"/>
</dbReference>
<dbReference type="GO" id="GO:0003677">
    <property type="term" value="F:DNA binding"/>
    <property type="evidence" value="ECO:0007669"/>
    <property type="project" value="InterPro"/>
</dbReference>
<dbReference type="GO" id="GO:0045892">
    <property type="term" value="P:negative regulation of DNA-templated transcription"/>
    <property type="evidence" value="ECO:0007669"/>
    <property type="project" value="UniProtKB-ARBA"/>
</dbReference>
<dbReference type="AlphaFoldDB" id="A0A7J0BJ20"/>
<keyword evidence="3" id="KW-1185">Reference proteome</keyword>
<dbReference type="GO" id="GO:0046872">
    <property type="term" value="F:metal ion binding"/>
    <property type="evidence" value="ECO:0007669"/>
    <property type="project" value="InterPro"/>
</dbReference>
<organism evidence="2 3">
    <name type="scientific">Desulfovibrio subterraneus</name>
    <dbReference type="NCBI Taxonomy" id="2718620"/>
    <lineage>
        <taxon>Bacteria</taxon>
        <taxon>Pseudomonadati</taxon>
        <taxon>Thermodesulfobacteriota</taxon>
        <taxon>Desulfovibrionia</taxon>
        <taxon>Desulfovibrionales</taxon>
        <taxon>Desulfovibrionaceae</taxon>
        <taxon>Desulfovibrio</taxon>
    </lineage>
</organism>
<evidence type="ECO:0000256" key="1">
    <source>
        <dbReference type="ARBA" id="ARBA00005260"/>
    </source>
</evidence>
<dbReference type="InterPro" id="IPR038390">
    <property type="entry name" value="Metal_Tscrpt_repr_sf"/>
</dbReference>
<dbReference type="CDD" id="cd10148">
    <property type="entry name" value="CsoR-like_DUF156"/>
    <property type="match status" value="1"/>
</dbReference>
<protein>
    <submittedName>
        <fullName evidence="2">Uncharacterized protein</fullName>
    </submittedName>
</protein>
<dbReference type="PANTHER" id="PTHR33677:SF5">
    <property type="entry name" value="TRANSCRIPTIONAL REPRESSOR FRMR"/>
    <property type="match status" value="1"/>
</dbReference>